<keyword evidence="3" id="KW-1185">Reference proteome</keyword>
<accession>A0A5B7F2A3</accession>
<dbReference type="AlphaFoldDB" id="A0A5B7F2A3"/>
<evidence type="ECO:0000313" key="2">
    <source>
        <dbReference type="EMBL" id="MPC41141.1"/>
    </source>
</evidence>
<dbReference type="Proteomes" id="UP000324222">
    <property type="component" value="Unassembled WGS sequence"/>
</dbReference>
<dbReference type="EMBL" id="VSRR010004943">
    <property type="protein sequence ID" value="MPC41141.1"/>
    <property type="molecule type" value="Genomic_DNA"/>
</dbReference>
<evidence type="ECO:0000313" key="3">
    <source>
        <dbReference type="Proteomes" id="UP000324222"/>
    </source>
</evidence>
<feature type="region of interest" description="Disordered" evidence="1">
    <location>
        <begin position="1"/>
        <end position="33"/>
    </location>
</feature>
<reference evidence="2 3" key="1">
    <citation type="submission" date="2019-05" db="EMBL/GenBank/DDBJ databases">
        <title>Another draft genome of Portunus trituberculatus and its Hox gene families provides insights of decapod evolution.</title>
        <authorList>
            <person name="Jeong J.-H."/>
            <person name="Song I."/>
            <person name="Kim S."/>
            <person name="Choi T."/>
            <person name="Kim D."/>
            <person name="Ryu S."/>
            <person name="Kim W."/>
        </authorList>
    </citation>
    <scope>NUCLEOTIDE SEQUENCE [LARGE SCALE GENOMIC DNA]</scope>
    <source>
        <tissue evidence="2">Muscle</tissue>
    </source>
</reference>
<proteinExistence type="predicted"/>
<evidence type="ECO:0000256" key="1">
    <source>
        <dbReference type="SAM" id="MobiDB-lite"/>
    </source>
</evidence>
<gene>
    <name evidence="2" type="ORF">E2C01_034726</name>
</gene>
<comment type="caution">
    <text evidence="2">The sequence shown here is derived from an EMBL/GenBank/DDBJ whole genome shotgun (WGS) entry which is preliminary data.</text>
</comment>
<name>A0A5B7F2A3_PORTR</name>
<organism evidence="2 3">
    <name type="scientific">Portunus trituberculatus</name>
    <name type="common">Swimming crab</name>
    <name type="synonym">Neptunus trituberculatus</name>
    <dbReference type="NCBI Taxonomy" id="210409"/>
    <lineage>
        <taxon>Eukaryota</taxon>
        <taxon>Metazoa</taxon>
        <taxon>Ecdysozoa</taxon>
        <taxon>Arthropoda</taxon>
        <taxon>Crustacea</taxon>
        <taxon>Multicrustacea</taxon>
        <taxon>Malacostraca</taxon>
        <taxon>Eumalacostraca</taxon>
        <taxon>Eucarida</taxon>
        <taxon>Decapoda</taxon>
        <taxon>Pleocyemata</taxon>
        <taxon>Brachyura</taxon>
        <taxon>Eubrachyura</taxon>
        <taxon>Portunoidea</taxon>
        <taxon>Portunidae</taxon>
        <taxon>Portuninae</taxon>
        <taxon>Portunus</taxon>
    </lineage>
</organism>
<sequence length="117" mass="12187">MRVNGTKGEPPAKCDGATQEEEEEEEEEEEQEVVVLLSAVWPDSAGAPRSCSLKEVLVSPRDIPPAAEITWGTARAAGGSRCGVPAASRLAGSTGRAGTGRVYSGALLRAWPPDALL</sequence>
<protein>
    <submittedName>
        <fullName evidence="2">Uncharacterized protein</fullName>
    </submittedName>
</protein>
<feature type="compositionally biased region" description="Acidic residues" evidence="1">
    <location>
        <begin position="18"/>
        <end position="32"/>
    </location>
</feature>